<dbReference type="AlphaFoldDB" id="A0AAE1BAQ0"/>
<gene>
    <name evidence="1" type="ORF">RRG08_034493</name>
</gene>
<dbReference type="Proteomes" id="UP001283361">
    <property type="component" value="Unassembled WGS sequence"/>
</dbReference>
<evidence type="ECO:0000313" key="2">
    <source>
        <dbReference type="Proteomes" id="UP001283361"/>
    </source>
</evidence>
<reference evidence="1" key="1">
    <citation type="journal article" date="2023" name="G3 (Bethesda)">
        <title>A reference genome for the long-term kleptoplast-retaining sea slug Elysia crispata morphotype clarki.</title>
        <authorList>
            <person name="Eastman K.E."/>
            <person name="Pendleton A.L."/>
            <person name="Shaikh M.A."/>
            <person name="Suttiyut T."/>
            <person name="Ogas R."/>
            <person name="Tomko P."/>
            <person name="Gavelis G."/>
            <person name="Widhalm J.R."/>
            <person name="Wisecaver J.H."/>
        </authorList>
    </citation>
    <scope>NUCLEOTIDE SEQUENCE</scope>
    <source>
        <strain evidence="1">ECLA1</strain>
    </source>
</reference>
<dbReference type="EMBL" id="JAWDGP010000241">
    <property type="protein sequence ID" value="KAK3802345.1"/>
    <property type="molecule type" value="Genomic_DNA"/>
</dbReference>
<name>A0AAE1BAQ0_9GAST</name>
<sequence length="152" mass="17487">MKSPTYLLHFYFAFGQSPASRVHYRLEERSTHYRPRHRSQPCSNTGLWRVNVGAMPRRNIVPGNITAMEQPSLVGMKSQHKLVQSLDSDDAEYHEDLRLFYFRLSDPMVEKKNNKKGRGGRGASVAGLRCARLAREKRKQAGTGRKRLLENM</sequence>
<evidence type="ECO:0000313" key="1">
    <source>
        <dbReference type="EMBL" id="KAK3802345.1"/>
    </source>
</evidence>
<proteinExistence type="predicted"/>
<keyword evidence="2" id="KW-1185">Reference proteome</keyword>
<protein>
    <submittedName>
        <fullName evidence="1">Uncharacterized protein</fullName>
    </submittedName>
</protein>
<comment type="caution">
    <text evidence="1">The sequence shown here is derived from an EMBL/GenBank/DDBJ whole genome shotgun (WGS) entry which is preliminary data.</text>
</comment>
<accession>A0AAE1BAQ0</accession>
<organism evidence="1 2">
    <name type="scientific">Elysia crispata</name>
    <name type="common">lettuce slug</name>
    <dbReference type="NCBI Taxonomy" id="231223"/>
    <lineage>
        <taxon>Eukaryota</taxon>
        <taxon>Metazoa</taxon>
        <taxon>Spiralia</taxon>
        <taxon>Lophotrochozoa</taxon>
        <taxon>Mollusca</taxon>
        <taxon>Gastropoda</taxon>
        <taxon>Heterobranchia</taxon>
        <taxon>Euthyneura</taxon>
        <taxon>Panpulmonata</taxon>
        <taxon>Sacoglossa</taxon>
        <taxon>Placobranchoidea</taxon>
        <taxon>Plakobranchidae</taxon>
        <taxon>Elysia</taxon>
    </lineage>
</organism>